<evidence type="ECO:0000313" key="6">
    <source>
        <dbReference type="Proteomes" id="UP000267027"/>
    </source>
</evidence>
<evidence type="ECO:0000256" key="1">
    <source>
        <dbReference type="ARBA" id="ARBA00004123"/>
    </source>
</evidence>
<dbReference type="STRING" id="334426.A0A0R3PHP3"/>
<dbReference type="GO" id="GO:0006281">
    <property type="term" value="P:DNA repair"/>
    <property type="evidence" value="ECO:0007669"/>
    <property type="project" value="TreeGrafter"/>
</dbReference>
<accession>A0A0R3PHP3</accession>
<comment type="subcellular location">
    <subcellularLocation>
        <location evidence="1">Nucleus</location>
    </subcellularLocation>
</comment>
<dbReference type="EMBL" id="UYYA01001517">
    <property type="protein sequence ID" value="VDM55455.1"/>
    <property type="molecule type" value="Genomic_DNA"/>
</dbReference>
<dbReference type="GO" id="GO:0003677">
    <property type="term" value="F:DNA binding"/>
    <property type="evidence" value="ECO:0007669"/>
    <property type="project" value="TreeGrafter"/>
</dbReference>
<dbReference type="GO" id="GO:0043111">
    <property type="term" value="P:replication fork arrest"/>
    <property type="evidence" value="ECO:0007669"/>
    <property type="project" value="TreeGrafter"/>
</dbReference>
<evidence type="ECO:0000313" key="7">
    <source>
        <dbReference type="WBParaSite" id="ACOC_0000387001-mRNA-1"/>
    </source>
</evidence>
<dbReference type="AlphaFoldDB" id="A0A0R3PHP3"/>
<dbReference type="OrthoDB" id="310853at2759"/>
<proteinExistence type="predicted"/>
<organism evidence="7">
    <name type="scientific">Angiostrongylus costaricensis</name>
    <name type="common">Nematode worm</name>
    <dbReference type="NCBI Taxonomy" id="334426"/>
    <lineage>
        <taxon>Eukaryota</taxon>
        <taxon>Metazoa</taxon>
        <taxon>Ecdysozoa</taxon>
        <taxon>Nematoda</taxon>
        <taxon>Chromadorea</taxon>
        <taxon>Rhabditida</taxon>
        <taxon>Rhabditina</taxon>
        <taxon>Rhabditomorpha</taxon>
        <taxon>Strongyloidea</taxon>
        <taxon>Metastrongylidae</taxon>
        <taxon>Angiostrongylus</taxon>
    </lineage>
</organism>
<evidence type="ECO:0000256" key="3">
    <source>
        <dbReference type="ARBA" id="ARBA00023306"/>
    </source>
</evidence>
<dbReference type="GO" id="GO:0031298">
    <property type="term" value="C:replication fork protection complex"/>
    <property type="evidence" value="ECO:0007669"/>
    <property type="project" value="TreeGrafter"/>
</dbReference>
<dbReference type="PANTHER" id="PTHR22940:SF4">
    <property type="entry name" value="PROTEIN TIMELESS HOMOLOG"/>
    <property type="match status" value="1"/>
</dbReference>
<evidence type="ECO:0000313" key="5">
    <source>
        <dbReference type="EMBL" id="VDM55455.1"/>
    </source>
</evidence>
<dbReference type="Pfam" id="PF04821">
    <property type="entry name" value="TIMELESS"/>
    <property type="match status" value="1"/>
</dbReference>
<gene>
    <name evidence="5" type="ORF">ACOC_LOCUS3870</name>
</gene>
<keyword evidence="2" id="KW-0539">Nucleus</keyword>
<dbReference type="GO" id="GO:0000076">
    <property type="term" value="P:DNA replication checkpoint signaling"/>
    <property type="evidence" value="ECO:0007669"/>
    <property type="project" value="TreeGrafter"/>
</dbReference>
<name>A0A0R3PHP3_ANGCS</name>
<protein>
    <submittedName>
        <fullName evidence="7">TIMELESS domain-containing protein</fullName>
    </submittedName>
</protein>
<dbReference type="WBParaSite" id="ACOC_0000387001-mRNA-1">
    <property type="protein sequence ID" value="ACOC_0000387001-mRNA-1"/>
    <property type="gene ID" value="ACOC_0000387001"/>
</dbReference>
<dbReference type="InterPro" id="IPR006906">
    <property type="entry name" value="Timeless_N"/>
</dbReference>
<keyword evidence="3" id="KW-0131">Cell cycle</keyword>
<sequence>MEAIIQGTISALGFLENDVYYQEPDCYETIRDLIRFLRNDNDVMLARRICGERNIIGNDLIPIIKSENVKGKMFDITLRLLVNLTQPAIVSLLGKHPEDRDEWQKYWILEENLRKAKPSFSDIRTVMETFAKIATSFFIRFGTVALLIGQYETQGFMIRSGFPIAEE</sequence>
<dbReference type="PANTHER" id="PTHR22940">
    <property type="entry name" value="TIMEOUT/TIMELESS-2"/>
    <property type="match status" value="1"/>
</dbReference>
<dbReference type="Proteomes" id="UP000267027">
    <property type="component" value="Unassembled WGS sequence"/>
</dbReference>
<reference evidence="7" key="1">
    <citation type="submission" date="2017-02" db="UniProtKB">
        <authorList>
            <consortium name="WormBaseParasite"/>
        </authorList>
    </citation>
    <scope>IDENTIFICATION</scope>
</reference>
<evidence type="ECO:0000259" key="4">
    <source>
        <dbReference type="Pfam" id="PF04821"/>
    </source>
</evidence>
<keyword evidence="6" id="KW-1185">Reference proteome</keyword>
<feature type="domain" description="Timeless N-terminal" evidence="4">
    <location>
        <begin position="20"/>
        <end position="135"/>
    </location>
</feature>
<evidence type="ECO:0000256" key="2">
    <source>
        <dbReference type="ARBA" id="ARBA00023242"/>
    </source>
</evidence>
<reference evidence="5 6" key="2">
    <citation type="submission" date="2018-11" db="EMBL/GenBank/DDBJ databases">
        <authorList>
            <consortium name="Pathogen Informatics"/>
        </authorList>
    </citation>
    <scope>NUCLEOTIDE SEQUENCE [LARGE SCALE GENOMIC DNA]</scope>
    <source>
        <strain evidence="5 6">Costa Rica</strain>
    </source>
</reference>
<dbReference type="InterPro" id="IPR044998">
    <property type="entry name" value="Timeless"/>
</dbReference>